<reference evidence="1 2" key="1">
    <citation type="submission" date="2019-08" db="EMBL/GenBank/DDBJ databases">
        <title>Genome of Phaeodactylibacter luteus.</title>
        <authorList>
            <person name="Bowman J.P."/>
        </authorList>
    </citation>
    <scope>NUCLEOTIDE SEQUENCE [LARGE SCALE GENOMIC DNA]</scope>
    <source>
        <strain evidence="1 2">KCTC 42180</strain>
    </source>
</reference>
<accession>A0A5C6RRT2</accession>
<dbReference type="Proteomes" id="UP000321580">
    <property type="component" value="Unassembled WGS sequence"/>
</dbReference>
<sequence>MHAGIDYGSKLAGTTAICWAENHKIRFGQSQKKKDADQFIQDWAAGHSPKHIYIDAPLSLPGVYTSIAGCSDYFYRAADKALNAMSPMFLGGLTARAMRMKQQLQDNGIEVWEAYPGGLARQLPLDAGRYKKDNAYLPAASLVLAELTGLEMPEPPKNWHQFDAGLAFLIGQRRLNGTAEPFGQEAEGFIWV</sequence>
<evidence type="ECO:0000313" key="2">
    <source>
        <dbReference type="Proteomes" id="UP000321580"/>
    </source>
</evidence>
<evidence type="ECO:0000313" key="1">
    <source>
        <dbReference type="EMBL" id="TXB64877.1"/>
    </source>
</evidence>
<dbReference type="OrthoDB" id="1467158at2"/>
<organism evidence="1 2">
    <name type="scientific">Phaeodactylibacter luteus</name>
    <dbReference type="NCBI Taxonomy" id="1564516"/>
    <lineage>
        <taxon>Bacteria</taxon>
        <taxon>Pseudomonadati</taxon>
        <taxon>Bacteroidota</taxon>
        <taxon>Saprospiria</taxon>
        <taxon>Saprospirales</taxon>
        <taxon>Haliscomenobacteraceae</taxon>
        <taxon>Phaeodactylibacter</taxon>
    </lineage>
</organism>
<keyword evidence="2" id="KW-1185">Reference proteome</keyword>
<proteinExistence type="predicted"/>
<dbReference type="AlphaFoldDB" id="A0A5C6RRT2"/>
<dbReference type="RefSeq" id="WP_147166644.1">
    <property type="nucleotide sequence ID" value="NZ_VOOR01000010.1"/>
</dbReference>
<gene>
    <name evidence="1" type="ORF">FRY97_06525</name>
</gene>
<comment type="caution">
    <text evidence="1">The sequence shown here is derived from an EMBL/GenBank/DDBJ whole genome shotgun (WGS) entry which is preliminary data.</text>
</comment>
<dbReference type="EMBL" id="VOOR01000010">
    <property type="protein sequence ID" value="TXB64877.1"/>
    <property type="molecule type" value="Genomic_DNA"/>
</dbReference>
<protein>
    <submittedName>
        <fullName evidence="1">DUF429 domain-containing protein</fullName>
    </submittedName>
</protein>
<name>A0A5C6RRT2_9BACT</name>